<evidence type="ECO:0008006" key="4">
    <source>
        <dbReference type="Google" id="ProtNLM"/>
    </source>
</evidence>
<dbReference type="InterPro" id="IPR038180">
    <property type="entry name" value="FlgT_N_sf"/>
</dbReference>
<proteinExistence type="predicted"/>
<feature type="transmembrane region" description="Helical" evidence="1">
    <location>
        <begin position="7"/>
        <end position="26"/>
    </location>
</feature>
<organism evidence="2 3">
    <name type="scientific">Pseudoalteromonas denitrificans DSM 6059</name>
    <dbReference type="NCBI Taxonomy" id="1123010"/>
    <lineage>
        <taxon>Bacteria</taxon>
        <taxon>Pseudomonadati</taxon>
        <taxon>Pseudomonadota</taxon>
        <taxon>Gammaproteobacteria</taxon>
        <taxon>Alteromonadales</taxon>
        <taxon>Pseudoalteromonadaceae</taxon>
        <taxon>Pseudoalteromonas</taxon>
    </lineage>
</organism>
<evidence type="ECO:0000313" key="3">
    <source>
        <dbReference type="Proteomes" id="UP000198862"/>
    </source>
</evidence>
<protein>
    <recommendedName>
        <fullName evidence="4">Flagellar assembly protein T, N-terminal domain</fullName>
    </recommendedName>
</protein>
<sequence length="355" mass="39947">MIYYQTHYIKLVAYLVLIFFITSINIEAKVVTAKGISDVVKGEKAKTRNIALTNAKRAAVEQVAGAFVQSRTSVNDFVFAQDKIYSSSSGNISSYIILSEGINDFNAYEVEIEANVDVQELLSDIKKILKVNGWSRKPRVAIKVNTNNQFAGSSLKSIMTSKLNKNGFEVFDETQRVQAGFILQMDVNFHTTQSEYQGIKLSSNNLSVVTNVKRKGDGQIIASANVETSKAGSNQSKLIKLLSKQLISRTWSTLKKEIIQFWQEEQYLARSIYLDLENVSSYKQAQSFSRSLKQSVSGMLDIEIVKYEKEVGIYLLKYKGWPEQLHAEILAGPLKTDYQLKLISVDSNNVTFRIN</sequence>
<evidence type="ECO:0000313" key="2">
    <source>
        <dbReference type="EMBL" id="SFB98557.1"/>
    </source>
</evidence>
<keyword evidence="1" id="KW-0472">Membrane</keyword>
<keyword evidence="1" id="KW-0812">Transmembrane</keyword>
<name>A0A1I1FGM1_9GAMM</name>
<evidence type="ECO:0000256" key="1">
    <source>
        <dbReference type="SAM" id="Phobius"/>
    </source>
</evidence>
<dbReference type="EMBL" id="FOLO01000003">
    <property type="protein sequence ID" value="SFB98557.1"/>
    <property type="molecule type" value="Genomic_DNA"/>
</dbReference>
<dbReference type="RefSeq" id="WP_091979843.1">
    <property type="nucleotide sequence ID" value="NZ_FOLO01000003.1"/>
</dbReference>
<keyword evidence="3" id="KW-1185">Reference proteome</keyword>
<dbReference type="OrthoDB" id="6380041at2"/>
<accession>A0A1I1FGM1</accession>
<keyword evidence="1" id="KW-1133">Transmembrane helix</keyword>
<dbReference type="AlphaFoldDB" id="A0A1I1FGM1"/>
<dbReference type="Gene3D" id="3.30.1660.40">
    <property type="entry name" value="FlgT, N-terminal domain"/>
    <property type="match status" value="1"/>
</dbReference>
<gene>
    <name evidence="2" type="ORF">SAMN02745724_00630</name>
</gene>
<reference evidence="2 3" key="1">
    <citation type="submission" date="2016-10" db="EMBL/GenBank/DDBJ databases">
        <authorList>
            <person name="de Groot N.N."/>
        </authorList>
    </citation>
    <scope>NUCLEOTIDE SEQUENCE [LARGE SCALE GENOMIC DNA]</scope>
    <source>
        <strain evidence="2 3">DSM 6059</strain>
    </source>
</reference>
<dbReference type="Proteomes" id="UP000198862">
    <property type="component" value="Unassembled WGS sequence"/>
</dbReference>
<dbReference type="STRING" id="1123010.SAMN02745724_00630"/>